<dbReference type="EMBL" id="DF977502">
    <property type="protein sequence ID" value="GAP93294.1"/>
    <property type="molecule type" value="Genomic_DNA"/>
</dbReference>
<keyword evidence="5" id="KW-0175">Coiled coil</keyword>
<dbReference type="Pfam" id="PF12999">
    <property type="entry name" value="PRKCSH-like"/>
    <property type="match status" value="2"/>
</dbReference>
<feature type="coiled-coil region" evidence="5">
    <location>
        <begin position="246"/>
        <end position="280"/>
    </location>
</feature>
<dbReference type="InterPro" id="IPR036607">
    <property type="entry name" value="PRKCSH"/>
</dbReference>
<dbReference type="PROSITE" id="PS51914">
    <property type="entry name" value="MRH"/>
    <property type="match status" value="1"/>
</dbReference>
<dbReference type="GO" id="GO:0017177">
    <property type="term" value="C:glucosidase II complex"/>
    <property type="evidence" value="ECO:0007669"/>
    <property type="project" value="TreeGrafter"/>
</dbReference>
<sequence>MRQSQALVLMGIIAHNGIAKAASLPRGVGPEFAKFYESKDTFACIAHPSIVIKASRVNDNTCDCPDGSDEPGTAACALLDSSSPAQPLPASLSGTTNTTNSLPGFWCANKGHIGAYLPFMFVNDGVCDHDLCCDGSEEYGKVGGVKCANKCAEIGKEWRRVEKERQDNFERANKKRRTMVKESKELRRQVEARVSKIEDEIRDLEQKEADLKVKFEEAQRSERGRVVKNEGTGKLGVLVGLAKTRVNELREALADVVSERRELQDKVTELEGILSAFKEEYNPNFNDEGVKKAVRAWEDYAAKKTEDAEEALSESDLEEMMKEDSESTGINWDEFKEDAVTDTDILYSFEAYLPGPLRDFLHGKISSLRVWLIENGMIADTVSKEGESQLVKAAREAHEAATRTVQSKQTTLNQERADLQKNYGPDDIFRVLNGKCISVESGEYEYELCWMGQTTQKSKKGGSRTNMGNFESFSFRESDEEDRHDGKGLGRGKRTVLEYTNGQHCWNGPNRRTDVWLACAETEELWRVSEQEKCVYKMEVGTPAVCEALEQPGHVKDEL</sequence>
<keyword evidence="2" id="KW-0732">Signal</keyword>
<reference evidence="8" key="1">
    <citation type="submission" date="2016-03" db="EMBL/GenBank/DDBJ databases">
        <title>Draft genome sequence of Rosellinia necatrix.</title>
        <authorList>
            <person name="Kanematsu S."/>
        </authorList>
    </citation>
    <scope>NUCLEOTIDE SEQUENCE [LARGE SCALE GENOMIC DNA]</scope>
    <source>
        <strain evidence="8">W97</strain>
    </source>
</reference>
<evidence type="ECO:0000313" key="9">
    <source>
        <dbReference type="Proteomes" id="UP000054516"/>
    </source>
</evidence>
<keyword evidence="9" id="KW-1185">Reference proteome</keyword>
<dbReference type="OMA" id="YENGQHC"/>
<evidence type="ECO:0000256" key="6">
    <source>
        <dbReference type="SAM" id="MobiDB-lite"/>
    </source>
</evidence>
<dbReference type="AlphaFoldDB" id="A0A1W2TX73"/>
<protein>
    <recommendedName>
        <fullName evidence="1">Glucosidase 2 subunit beta</fullName>
    </recommendedName>
</protein>
<keyword evidence="4" id="KW-1015">Disulfide bond</keyword>
<evidence type="ECO:0000313" key="8">
    <source>
        <dbReference type="EMBL" id="GAP93294.1"/>
    </source>
</evidence>
<dbReference type="Gene3D" id="2.70.130.10">
    <property type="entry name" value="Mannose-6-phosphate receptor binding domain"/>
    <property type="match status" value="1"/>
</dbReference>
<dbReference type="PANTHER" id="PTHR12630">
    <property type="entry name" value="N-LINKED OLIGOSACCHARIDE PROCESSING"/>
    <property type="match status" value="1"/>
</dbReference>
<evidence type="ECO:0000259" key="7">
    <source>
        <dbReference type="PROSITE" id="PS51914"/>
    </source>
</evidence>
<dbReference type="OrthoDB" id="28322at2759"/>
<name>A0A1W2TX73_ROSNE</name>
<gene>
    <name evidence="8" type="ORF">SAMD00023353_5700130</name>
</gene>
<evidence type="ECO:0000256" key="3">
    <source>
        <dbReference type="ARBA" id="ARBA00022824"/>
    </source>
</evidence>
<evidence type="ECO:0000256" key="2">
    <source>
        <dbReference type="ARBA" id="ARBA00022729"/>
    </source>
</evidence>
<proteinExistence type="predicted"/>
<dbReference type="InterPro" id="IPR039794">
    <property type="entry name" value="Gtb1-like"/>
</dbReference>
<feature type="coiled-coil region" evidence="5">
    <location>
        <begin position="169"/>
        <end position="221"/>
    </location>
</feature>
<feature type="domain" description="MRH" evidence="7">
    <location>
        <begin position="434"/>
        <end position="548"/>
    </location>
</feature>
<keyword evidence="3" id="KW-0256">Endoplasmic reticulum</keyword>
<feature type="region of interest" description="Disordered" evidence="6">
    <location>
        <begin position="307"/>
        <end position="328"/>
    </location>
</feature>
<evidence type="ECO:0000256" key="1">
    <source>
        <dbReference type="ARBA" id="ARBA00022387"/>
    </source>
</evidence>
<dbReference type="GO" id="GO:0006491">
    <property type="term" value="P:N-glycan processing"/>
    <property type="evidence" value="ECO:0007669"/>
    <property type="project" value="TreeGrafter"/>
</dbReference>
<dbReference type="InterPro" id="IPR009011">
    <property type="entry name" value="Man6P_isomerase_rcpt-bd_dom_sf"/>
</dbReference>
<dbReference type="Pfam" id="PF13015">
    <property type="entry name" value="PRKCSH_1"/>
    <property type="match status" value="1"/>
</dbReference>
<dbReference type="STRING" id="77044.A0A1W2TX73"/>
<dbReference type="PANTHER" id="PTHR12630:SF1">
    <property type="entry name" value="GLUCOSIDASE 2 SUBUNIT BETA"/>
    <property type="match status" value="1"/>
</dbReference>
<organism evidence="8">
    <name type="scientific">Rosellinia necatrix</name>
    <name type="common">White root-rot fungus</name>
    <dbReference type="NCBI Taxonomy" id="77044"/>
    <lineage>
        <taxon>Eukaryota</taxon>
        <taxon>Fungi</taxon>
        <taxon>Dikarya</taxon>
        <taxon>Ascomycota</taxon>
        <taxon>Pezizomycotina</taxon>
        <taxon>Sordariomycetes</taxon>
        <taxon>Xylariomycetidae</taxon>
        <taxon>Xylariales</taxon>
        <taxon>Xylariaceae</taxon>
        <taxon>Rosellinia</taxon>
    </lineage>
</organism>
<feature type="region of interest" description="Disordered" evidence="6">
    <location>
        <begin position="456"/>
        <end position="491"/>
    </location>
</feature>
<evidence type="ECO:0000256" key="5">
    <source>
        <dbReference type="SAM" id="Coils"/>
    </source>
</evidence>
<accession>A0A1W2TX73</accession>
<feature type="compositionally biased region" description="Basic and acidic residues" evidence="6">
    <location>
        <begin position="474"/>
        <end position="488"/>
    </location>
</feature>
<dbReference type="Proteomes" id="UP000054516">
    <property type="component" value="Unassembled WGS sequence"/>
</dbReference>
<evidence type="ECO:0000256" key="4">
    <source>
        <dbReference type="ARBA" id="ARBA00023157"/>
    </source>
</evidence>
<feature type="compositionally biased region" description="Acidic residues" evidence="6">
    <location>
        <begin position="307"/>
        <end position="318"/>
    </location>
</feature>
<dbReference type="InterPro" id="IPR028146">
    <property type="entry name" value="PRKCSH_N"/>
</dbReference>
<dbReference type="SUPFAM" id="SSF50911">
    <property type="entry name" value="Mannose 6-phosphate receptor domain"/>
    <property type="match status" value="1"/>
</dbReference>
<dbReference type="InterPro" id="IPR044865">
    <property type="entry name" value="MRH_dom"/>
</dbReference>